<proteinExistence type="predicted"/>
<dbReference type="RefSeq" id="WP_136875612.1">
    <property type="nucleotide sequence ID" value="NZ_SWBO01000003.1"/>
</dbReference>
<evidence type="ECO:0000313" key="3">
    <source>
        <dbReference type="EMBL" id="TKC01847.1"/>
    </source>
</evidence>
<name>A0A4V5NYC7_9SPHI</name>
<keyword evidence="1" id="KW-0732">Signal</keyword>
<evidence type="ECO:0000313" key="4">
    <source>
        <dbReference type="Proteomes" id="UP000310477"/>
    </source>
</evidence>
<dbReference type="AlphaFoldDB" id="A0A4V5NYC7"/>
<gene>
    <name evidence="3" type="ORF">FA045_06265</name>
</gene>
<comment type="caution">
    <text evidence="3">The sequence shown here is derived from an EMBL/GenBank/DDBJ whole genome shotgun (WGS) entry which is preliminary data.</text>
</comment>
<sequence>MKTLIYSSAISLLFLTACSNGSNKTQTATTSDSTGTNTVVAGASEKGASTAALLSSYIKLKNALTTDNDKDAAAAGNEMVAGFASFDKKSLTPEQDKAYTDIYDDGKEHAEHIGANVGNIAHQREHFDMLSKDMYDLVKLLGANQQLYVDHCPMFNDNKGAIWLSEVKDIKNPYLGKAMPTCGKVQEELK</sequence>
<dbReference type="OrthoDB" id="5513217at2"/>
<dbReference type="InterPro" id="IPR021782">
    <property type="entry name" value="DUF3347"/>
</dbReference>
<feature type="domain" description="DUF3347" evidence="2">
    <location>
        <begin position="54"/>
        <end position="145"/>
    </location>
</feature>
<evidence type="ECO:0000256" key="1">
    <source>
        <dbReference type="SAM" id="SignalP"/>
    </source>
</evidence>
<organism evidence="3 4">
    <name type="scientific">Pedobacter cryotolerans</name>
    <dbReference type="NCBI Taxonomy" id="2571270"/>
    <lineage>
        <taxon>Bacteria</taxon>
        <taxon>Pseudomonadati</taxon>
        <taxon>Bacteroidota</taxon>
        <taxon>Sphingobacteriia</taxon>
        <taxon>Sphingobacteriales</taxon>
        <taxon>Sphingobacteriaceae</taxon>
        <taxon>Pedobacter</taxon>
    </lineage>
</organism>
<dbReference type="PROSITE" id="PS51257">
    <property type="entry name" value="PROKAR_LIPOPROTEIN"/>
    <property type="match status" value="1"/>
</dbReference>
<feature type="signal peptide" evidence="1">
    <location>
        <begin position="1"/>
        <end position="21"/>
    </location>
</feature>
<accession>A0A4V5NYC7</accession>
<keyword evidence="4" id="KW-1185">Reference proteome</keyword>
<protein>
    <submittedName>
        <fullName evidence="3">DUF3347 domain-containing protein</fullName>
    </submittedName>
</protein>
<dbReference type="Proteomes" id="UP000310477">
    <property type="component" value="Unassembled WGS sequence"/>
</dbReference>
<evidence type="ECO:0000259" key="2">
    <source>
        <dbReference type="Pfam" id="PF11827"/>
    </source>
</evidence>
<feature type="chain" id="PRO_5020211005" evidence="1">
    <location>
        <begin position="22"/>
        <end position="190"/>
    </location>
</feature>
<dbReference type="EMBL" id="SWBO01000003">
    <property type="protein sequence ID" value="TKC01847.1"/>
    <property type="molecule type" value="Genomic_DNA"/>
</dbReference>
<dbReference type="Pfam" id="PF11827">
    <property type="entry name" value="DUF3347"/>
    <property type="match status" value="1"/>
</dbReference>
<reference evidence="3 4" key="1">
    <citation type="submission" date="2019-04" db="EMBL/GenBank/DDBJ databases">
        <title>Pedobacter sp. AR-2-6 sp. nov., isolated from Arctic soil.</title>
        <authorList>
            <person name="Dahal R.H."/>
            <person name="Kim D.-U."/>
        </authorList>
    </citation>
    <scope>NUCLEOTIDE SEQUENCE [LARGE SCALE GENOMIC DNA]</scope>
    <source>
        <strain evidence="3 4">AR-2-6</strain>
    </source>
</reference>